<keyword evidence="2" id="KW-0808">Transferase</keyword>
<protein>
    <submittedName>
        <fullName evidence="2">GNAT family N-acetyltransferase</fullName>
        <ecNumber evidence="2">2.3.-.-</ecNumber>
    </submittedName>
</protein>
<dbReference type="EMBL" id="JBHTKK010000013">
    <property type="protein sequence ID" value="MFD1066718.1"/>
    <property type="molecule type" value="Genomic_DNA"/>
</dbReference>
<evidence type="ECO:0000313" key="3">
    <source>
        <dbReference type="Proteomes" id="UP001597041"/>
    </source>
</evidence>
<dbReference type="InterPro" id="IPR051908">
    <property type="entry name" value="Ribosomal_N-acetyltransferase"/>
</dbReference>
<dbReference type="EC" id="2.3.-.-" evidence="2"/>
<dbReference type="InterPro" id="IPR000182">
    <property type="entry name" value="GNAT_dom"/>
</dbReference>
<comment type="caution">
    <text evidence="2">The sequence shown here is derived from an EMBL/GenBank/DDBJ whole genome shotgun (WGS) entry which is preliminary data.</text>
</comment>
<dbReference type="RefSeq" id="WP_379592296.1">
    <property type="nucleotide sequence ID" value="NZ_JBHTKK010000013.1"/>
</dbReference>
<accession>A0ABW3NHR6</accession>
<gene>
    <name evidence="2" type="ORF">ACFQ19_11840</name>
</gene>
<evidence type="ECO:0000313" key="2">
    <source>
        <dbReference type="EMBL" id="MFD1066718.1"/>
    </source>
</evidence>
<evidence type="ECO:0000259" key="1">
    <source>
        <dbReference type="PROSITE" id="PS51186"/>
    </source>
</evidence>
<dbReference type="Gene3D" id="3.40.630.30">
    <property type="match status" value="1"/>
</dbReference>
<dbReference type="InterPro" id="IPR016181">
    <property type="entry name" value="Acyl_CoA_acyltransferase"/>
</dbReference>
<reference evidence="3" key="1">
    <citation type="journal article" date="2019" name="Int. J. Syst. Evol. Microbiol.">
        <title>The Global Catalogue of Microorganisms (GCM) 10K type strain sequencing project: providing services to taxonomists for standard genome sequencing and annotation.</title>
        <authorList>
            <consortium name="The Broad Institute Genomics Platform"/>
            <consortium name="The Broad Institute Genome Sequencing Center for Infectious Disease"/>
            <person name="Wu L."/>
            <person name="Ma J."/>
        </authorList>
    </citation>
    <scope>NUCLEOTIDE SEQUENCE [LARGE SCALE GENOMIC DNA]</scope>
    <source>
        <strain evidence="3">CCUG 56608</strain>
    </source>
</reference>
<dbReference type="PANTHER" id="PTHR43441">
    <property type="entry name" value="RIBOSOMAL-PROTEIN-SERINE ACETYLTRANSFERASE"/>
    <property type="match status" value="1"/>
</dbReference>
<dbReference type="GO" id="GO:0016746">
    <property type="term" value="F:acyltransferase activity"/>
    <property type="evidence" value="ECO:0007669"/>
    <property type="project" value="UniProtKB-KW"/>
</dbReference>
<dbReference type="Pfam" id="PF13302">
    <property type="entry name" value="Acetyltransf_3"/>
    <property type="match status" value="1"/>
</dbReference>
<dbReference type="PANTHER" id="PTHR43441:SF12">
    <property type="entry name" value="RIBOSOMAL N-ACETYLTRANSFERASE YDAF-RELATED"/>
    <property type="match status" value="1"/>
</dbReference>
<organism evidence="2 3">
    <name type="scientific">Oceanobacillus locisalsi</name>
    <dbReference type="NCBI Taxonomy" id="546107"/>
    <lineage>
        <taxon>Bacteria</taxon>
        <taxon>Bacillati</taxon>
        <taxon>Bacillota</taxon>
        <taxon>Bacilli</taxon>
        <taxon>Bacillales</taxon>
        <taxon>Bacillaceae</taxon>
        <taxon>Oceanobacillus</taxon>
    </lineage>
</organism>
<dbReference type="Proteomes" id="UP001597041">
    <property type="component" value="Unassembled WGS sequence"/>
</dbReference>
<feature type="domain" description="N-acetyltransferase" evidence="1">
    <location>
        <begin position="10"/>
        <end position="177"/>
    </location>
</feature>
<name>A0ABW3NHR6_9BACI</name>
<keyword evidence="3" id="KW-1185">Reference proteome</keyword>
<dbReference type="PROSITE" id="PS51186">
    <property type="entry name" value="GNAT"/>
    <property type="match status" value="1"/>
</dbReference>
<keyword evidence="2" id="KW-0012">Acyltransferase</keyword>
<sequence>MFYYQLDDRLTLRQLQMEDANALFMAVENSREQLWEWLPWIEATRSLSDCLAFIDLCLQGAKRRQSLNVGIFEERKLIGCINFNFIDWQNSSASIGYWLDPSYQKKGIMTSAVQVMIDYAFYTLRLNRVEIRASMHNKKSRAIPERLNFRHEGIIRQGEWLYDHYEDLAVYGLLAREWTHTHAF</sequence>
<dbReference type="SUPFAM" id="SSF55729">
    <property type="entry name" value="Acyl-CoA N-acyltransferases (Nat)"/>
    <property type="match status" value="1"/>
</dbReference>
<dbReference type="CDD" id="cd04301">
    <property type="entry name" value="NAT_SF"/>
    <property type="match status" value="1"/>
</dbReference>
<proteinExistence type="predicted"/>